<dbReference type="AlphaFoldDB" id="A0A382FPA9"/>
<sequence>MVRILHIIVLLFSISFAYEVGETISMGHQNTDFSICYAPELDPNNDGIFNFAEYNGDLNGGQYYVIFLEMMATW</sequence>
<accession>A0A382FPA9</accession>
<dbReference type="EMBL" id="UINC01051154">
    <property type="protein sequence ID" value="SVB64966.1"/>
    <property type="molecule type" value="Genomic_DNA"/>
</dbReference>
<organism evidence="1">
    <name type="scientific">marine metagenome</name>
    <dbReference type="NCBI Taxonomy" id="408172"/>
    <lineage>
        <taxon>unclassified sequences</taxon>
        <taxon>metagenomes</taxon>
        <taxon>ecological metagenomes</taxon>
    </lineage>
</organism>
<protein>
    <submittedName>
        <fullName evidence="1">Uncharacterized protein</fullName>
    </submittedName>
</protein>
<evidence type="ECO:0000313" key="1">
    <source>
        <dbReference type="EMBL" id="SVB64966.1"/>
    </source>
</evidence>
<reference evidence="1" key="1">
    <citation type="submission" date="2018-05" db="EMBL/GenBank/DDBJ databases">
        <authorList>
            <person name="Lanie J.A."/>
            <person name="Ng W.-L."/>
            <person name="Kazmierczak K.M."/>
            <person name="Andrzejewski T.M."/>
            <person name="Davidsen T.M."/>
            <person name="Wayne K.J."/>
            <person name="Tettelin H."/>
            <person name="Glass J.I."/>
            <person name="Rusch D."/>
            <person name="Podicherti R."/>
            <person name="Tsui H.-C.T."/>
            <person name="Winkler M.E."/>
        </authorList>
    </citation>
    <scope>NUCLEOTIDE SEQUENCE</scope>
</reference>
<proteinExistence type="predicted"/>
<gene>
    <name evidence="1" type="ORF">METZ01_LOCUS217820</name>
</gene>
<name>A0A382FPA9_9ZZZZ</name>